<dbReference type="PANTHER" id="PTHR10877">
    <property type="entry name" value="POLYCYSTIN FAMILY MEMBER"/>
    <property type="match status" value="1"/>
</dbReference>
<evidence type="ECO:0000256" key="2">
    <source>
        <dbReference type="ARBA" id="ARBA00004651"/>
    </source>
</evidence>
<dbReference type="PROSITE" id="PS00010">
    <property type="entry name" value="ASX_HYDROXYL"/>
    <property type="match status" value="1"/>
</dbReference>
<dbReference type="InterPro" id="IPR014010">
    <property type="entry name" value="REJ_dom"/>
</dbReference>
<dbReference type="SMART" id="SM00089">
    <property type="entry name" value="PKD"/>
    <property type="match status" value="4"/>
</dbReference>
<feature type="transmembrane region" description="Helical" evidence="17">
    <location>
        <begin position="2802"/>
        <end position="2829"/>
    </location>
</feature>
<feature type="compositionally biased region" description="Polar residues" evidence="16">
    <location>
        <begin position="85"/>
        <end position="103"/>
    </location>
</feature>
<feature type="transmembrane region" description="Helical" evidence="17">
    <location>
        <begin position="2552"/>
        <end position="2570"/>
    </location>
</feature>
<comment type="subcellular location">
    <subcellularLocation>
        <location evidence="2">Cell membrane</location>
        <topology evidence="2">Multi-pass membrane protein</topology>
    </subcellularLocation>
    <subcellularLocation>
        <location evidence="1">Cell projection</location>
        <location evidence="1">Cilium</location>
    </subcellularLocation>
</comment>
<evidence type="ECO:0000259" key="19">
    <source>
        <dbReference type="PROSITE" id="PS50093"/>
    </source>
</evidence>
<dbReference type="SMART" id="SM00179">
    <property type="entry name" value="EGF_CA"/>
    <property type="match status" value="1"/>
</dbReference>
<keyword evidence="4" id="KW-1003">Cell membrane</keyword>
<dbReference type="SUPFAM" id="SSF57196">
    <property type="entry name" value="EGF/Laminin"/>
    <property type="match status" value="1"/>
</dbReference>
<dbReference type="PRINTS" id="PR01433">
    <property type="entry name" value="POLYCYSTIN2"/>
</dbReference>
<dbReference type="SMART" id="SM00181">
    <property type="entry name" value="EGF"/>
    <property type="match status" value="1"/>
</dbReference>
<feature type="transmembrane region" description="Helical" evidence="17">
    <location>
        <begin position="2422"/>
        <end position="2445"/>
    </location>
</feature>
<protein>
    <submittedName>
        <fullName evidence="22">Uncharacterized protein</fullName>
    </submittedName>
</protein>
<dbReference type="FunFam" id="1.10.287.70:FF:000086">
    <property type="entry name" value="Polycystic kidney disease 2"/>
    <property type="match status" value="1"/>
</dbReference>
<feature type="transmembrane region" description="Helical" evidence="17">
    <location>
        <begin position="2899"/>
        <end position="2918"/>
    </location>
</feature>
<dbReference type="SUPFAM" id="SSF49723">
    <property type="entry name" value="Lipase/lipooxygenase domain (PLAT/LH2 domain)"/>
    <property type="match status" value="1"/>
</dbReference>
<feature type="domain" description="EGF-like" evidence="18">
    <location>
        <begin position="297"/>
        <end position="336"/>
    </location>
</feature>
<feature type="domain" description="PKD" evidence="19">
    <location>
        <begin position="356"/>
        <end position="444"/>
    </location>
</feature>
<keyword evidence="6 17" id="KW-0812">Transmembrane</keyword>
<dbReference type="Pfam" id="PF07645">
    <property type="entry name" value="EGF_CA"/>
    <property type="match status" value="1"/>
</dbReference>
<feature type="transmembrane region" description="Helical" evidence="17">
    <location>
        <begin position="2849"/>
        <end position="2867"/>
    </location>
</feature>
<dbReference type="InterPro" id="IPR003915">
    <property type="entry name" value="PKD_2"/>
</dbReference>
<dbReference type="InterPro" id="IPR036392">
    <property type="entry name" value="PLAT/LH2_dom_sf"/>
</dbReference>
<dbReference type="InterPro" id="IPR018097">
    <property type="entry name" value="EGF_Ca-bd_CS"/>
</dbReference>
<dbReference type="InterPro" id="IPR051223">
    <property type="entry name" value="Polycystin"/>
</dbReference>
<feature type="transmembrane region" description="Helical" evidence="17">
    <location>
        <begin position="2457"/>
        <end position="2488"/>
    </location>
</feature>
<evidence type="ECO:0000256" key="11">
    <source>
        <dbReference type="ARBA" id="ARBA00023157"/>
    </source>
</evidence>
<dbReference type="InterPro" id="IPR001881">
    <property type="entry name" value="EGF-like_Ca-bd_dom"/>
</dbReference>
<dbReference type="InterPro" id="IPR001024">
    <property type="entry name" value="PLAT/LH2_dom"/>
</dbReference>
<dbReference type="Pfam" id="PF02010">
    <property type="entry name" value="REJ"/>
    <property type="match status" value="1"/>
</dbReference>
<evidence type="ECO:0000256" key="16">
    <source>
        <dbReference type="SAM" id="MobiDB-lite"/>
    </source>
</evidence>
<feature type="transmembrane region" description="Helical" evidence="17">
    <location>
        <begin position="2295"/>
        <end position="2318"/>
    </location>
</feature>
<sequence>MNADDLTSDGIQSTSHEITTKNMNADDLTSDGIQSTSHEITTKNMNADDLTSDGIQSTSHEITTKNMNADVSFGSPPTSPEIITKNLNTDNFTSNGNRPNTHEITGMKVSTAALELVTNDIKYTRSKSEITTIESSVLSMGTSTISKKRNMQTTNLKLSHKVTNADFAPVTEDTHEEESMVTSPAKSPPVTNHLITTKLTTKLTTTTKQTTSSSEYSASIEVEEEWNSDLDDPSSDAYQQKVEEYLNFGSVVVDFEVIFVDVQYDEIYLKSTFNTAYYSVFNPTYTIKDEFTTFKRDLDECAFNDWNDCSENATCINTYGKYYCTCLLGYIDASDDITYPGRLCLAISEAYKDPIQSLSISADPNDALVGEEVNFLVSMSRGSHVTITISYGDGNTLSISHPEILSFRSPVTLSHKYASADNFSVIVSARNDISFKVTSTTVTILDKVEGFILNDIQKTNVFPANVEFIVQPQSNNIEIQNVFLHWNFNNETKVTVFEQDISRTNPVSKTSSFNVGINSVSVNISNARSSQLLHTVFFLEESLGGLHVESSKNVTQPGTAIILHVTTMAGSNIIFKIKSETGTIEEKSLKNIIQGSTSSFIPLIFINQGIYNICVQAENSLSSETVYLNYLIFVEYPLEDLLMSADSVTANPPGNINLYLTYNGDFRPPYHMTCHVSLKGNIFHSSYIDYLKADQTKLITAPFDDVDVIDQQEITMECSNHINSFILSAWTIFQQPIGEVSIRTDTLYVPVGGKVYFTFYLQSGSHAKYSINLGNGKTLDGRFEDILSNNASFDYTETYIQFGKSLVSLTVSNTISSAESEIVVTVLQEIIGLKVIRFYTISDYENIRNYGHGESGNVFPLERKITFETSLVTGNDVTYHWSFGDDGTLTTLNPTVSYNFPREGYHIITLHAYNALYHLNKTLEISIQKIVVPHSLRNDGPKRAYETMSFTLDLSEPGTDPCYLWNMGDNSPLVIYGGDACRQKAQLNNYVYIFWSPSPVLHLSHMYTKNETFTVQVSGFNTVSTRSVESFAIVSGISCHYPIVHIIGGGQRFDRPVSKLKSDWINLESSAEINCDVSNGPIYKWTIYKVTQGKTYLDQVYNEYQVSAIAQNHFNILFPPGSFLEGIYRISLNVSMTGIPGLFTEDFSYLNVSKSPLFVSIIGGSARAVGYDNMFTLDAGSVSYDPDMSDKYDKSGMTIEWRCRQEHESYPTDILLVNIPTVEEIVNATYDGGCFGTGPGILNMTKTISKIELSSLLFQPESANVIEVYIRKDTRQGSFKQVLNIVNGDPPSLNIRCSTNCNSKMNPSSPFIVVGECLSCKVFDKISYNWSLYLENTETEIYEQIHQLSSLVSSGSTTRTISFLPYSLIGGRNYKLSLDVNVYGYTPAFSEYSFITNLPPYGGECRITPETGYALETPFVIACSGWINPGEEDLHGAGLLYRFWSRPRGTLDTQLLFYGTEPYTPDSLFRLGPENEEFYHNVIVRIANPIGEFVEKWLEVQVKDPEDENVEDFLRLASHDEDSALTKLFSSGKSQEGKQMIMAISSLINVSPVKIGVSRASLIQEQLKIISGVSTETDNTMISIVTTEQGLTTQKLTVMETTIDPVQLEEEKKRNEQEKQQRIKLRESLLETLSATTDSLTLDSLQQTAKCFSLVTQESSELSETSQEIAVDAMSKMANSFQNIVESSRNDLTLQQFSTGEDILASIGSVITAATGSTSLELTLLNLQDSSDEDISNAQGSGMPETTQSYLTETIDYNSTTISPHQQKENSRKRVKEIARKALNIADVVYQTVIKNRVPGEPPVILESPLLTIIAQRNEPTQLNNTKLEVNTGSFKMPAMDIFLQESTNISYIDTKILSSISNPYVWDDSAKFIGTPVLTLDLYKSNEERVQIQDLETDIVIDITTVPSVAKITRTSFPIMDKTSLSYHSFDVRSNFSSVHILVEPEDMGRSVKCYVKFDRVPSESDFDFNVSIPRDVSGILDQPDADLEEELRYTIFLSPEFIQQYGPGTYYLGLIPESNDTSDDEYDDYDDYYSDYGIETAPDLFNYTTRFITSGCYFWKESSETWVSDGCKWGVAPLSDNIITDTYYYQITVCTGFRRAAGTKSNIFFILAGNDGDTGVRQLIDEKGIKTCSRGSVNNFVMGTRECIGPLSYMRVWHDNSGKGKLQGWYLSKVIITDIQTGEAFWFLCNRWLAVEEDDGMVDRLLPVASDDDLATFHNLFISKTKRNFTDSHLWISIFVRPYRSTFTRVQRVSCILSLVMTTMMANAMFFGAEDNVQNKESFILGPFEFTLHGLYISFVSGLVILPVNILIDFVFRKTKPKENRITNAFSSKNVKPSLNLSHVRLKLWSPSDDTKVVDMTDYEFDHPPPYSLTNNEYQGFEKVRPDSVASTRFLLKNRKETSTQPKRKKNCGKFMLPHCFIYLGWSLVFLSSIISAFITFLYSIQWGKKKSLEWLLSMILSIFESVVVVQPLKIIILAMILSLILRKPEAEEETGSDDGSVNGIQQDEEPIEIGHTKAVRPCLKVDPPDHEKLAVVRQKRLKEIKMYGIIREIVFYLCFLAIIILVSSHNRDPKAFHTKETLVNLLGINTRLAKVRDVDGFWSYLKDYLVHQLYTTDHWNGEPLPDSQRRLVSSMVAYRVGPLRVRQQRVRKDSCQAIPLMHAFVSQCSREWSVRFEDDTKYRTGWMSLRSNETVDNLMNYPWKHKSLFDNAGVPYVGEFGVYPGGGYVVDLIGKKDRVVETLDELLEFEWINKYSRVLFIEFTVYNPQANMFSTVLIVFEMPTIGQLHINYSIKTFRLFSYLGGYGIFVILSEIAALACVVYFIVREVKIFKRTRTTYLKSFWNIAELVNLLLAITAIVMYILRHILTQHAVKKVTKLRDKFYDFQKVALWDETFNFILAFTIFIAILKLVHILRFNRKMSMMAGILRNAAKELSAFVIVFVLFILAYAAWGYIMFGPKMASYRSMIDAIETLLNFSLGSFDYLALENANRIFGPIFFFAFFFTIMFILLNIFVTILNESISTVKDDVSKQTNEYELVAFIWQKLKDWSGLDLDRIVQDVKRKYDIGKINRYAVEFLTIYHSFLVIVVFSLKKLSKRTVFPIKYTYLKNSGRGAIHDEKTHEFYN</sequence>
<feature type="transmembrane region" description="Helical" evidence="17">
    <location>
        <begin position="2938"/>
        <end position="2960"/>
    </location>
</feature>
<dbReference type="GO" id="GO:0050982">
    <property type="term" value="P:detection of mechanical stimulus"/>
    <property type="evidence" value="ECO:0007669"/>
    <property type="project" value="TreeGrafter"/>
</dbReference>
<reference evidence="22" key="1">
    <citation type="submission" date="2019-08" db="EMBL/GenBank/DDBJ databases">
        <title>The improved chromosome-level genome for the pearl oyster Pinctada fucata martensii using PacBio sequencing and Hi-C.</title>
        <authorList>
            <person name="Zheng Z."/>
        </authorList>
    </citation>
    <scope>NUCLEOTIDE SEQUENCE</scope>
    <source>
        <strain evidence="22">ZZ-2019</strain>
        <tissue evidence="22">Adductor muscle</tissue>
    </source>
</reference>
<feature type="transmembrane region" description="Helical" evidence="17">
    <location>
        <begin position="3076"/>
        <end position="3095"/>
    </location>
</feature>
<evidence type="ECO:0000256" key="15">
    <source>
        <dbReference type="PROSITE-ProRule" id="PRU00076"/>
    </source>
</evidence>
<dbReference type="FunFam" id="2.60.60.20:FF:000022">
    <property type="entry name" value="Uncharacterized protein"/>
    <property type="match status" value="1"/>
</dbReference>
<dbReference type="InterPro" id="IPR022409">
    <property type="entry name" value="PKD/Chitinase_dom"/>
</dbReference>
<keyword evidence="5 15" id="KW-0245">EGF-like domain</keyword>
<keyword evidence="9" id="KW-0969">Cilium</keyword>
<evidence type="ECO:0000256" key="12">
    <source>
        <dbReference type="ARBA" id="ARBA00023180"/>
    </source>
</evidence>
<evidence type="ECO:0000259" key="20">
    <source>
        <dbReference type="PROSITE" id="PS50095"/>
    </source>
</evidence>
<comment type="caution">
    <text evidence="22">The sequence shown here is derived from an EMBL/GenBank/DDBJ whole genome shotgun (WGS) entry which is preliminary data.</text>
</comment>
<dbReference type="Gene3D" id="2.60.40.10">
    <property type="entry name" value="Immunoglobulins"/>
    <property type="match status" value="2"/>
</dbReference>
<evidence type="ECO:0000256" key="10">
    <source>
        <dbReference type="ARBA" id="ARBA00023136"/>
    </source>
</evidence>
<keyword evidence="8 17" id="KW-1133">Transmembrane helix</keyword>
<dbReference type="PROSITE" id="PS50093">
    <property type="entry name" value="PKD"/>
    <property type="match status" value="2"/>
</dbReference>
<comment type="similarity">
    <text evidence="3">Belongs to the polycystin family.</text>
</comment>
<evidence type="ECO:0000313" key="23">
    <source>
        <dbReference type="Proteomes" id="UP001186944"/>
    </source>
</evidence>
<evidence type="ECO:0000259" key="18">
    <source>
        <dbReference type="PROSITE" id="PS50026"/>
    </source>
</evidence>
<dbReference type="Pfam" id="PF00801">
    <property type="entry name" value="PKD"/>
    <property type="match status" value="3"/>
</dbReference>
<dbReference type="InterPro" id="IPR000152">
    <property type="entry name" value="EGF-type_Asp/Asn_hydroxyl_site"/>
</dbReference>
<dbReference type="GO" id="GO:0005262">
    <property type="term" value="F:calcium channel activity"/>
    <property type="evidence" value="ECO:0007669"/>
    <property type="project" value="TreeGrafter"/>
</dbReference>
<dbReference type="InterPro" id="IPR046791">
    <property type="entry name" value="Polycystin_dom"/>
</dbReference>
<dbReference type="PROSITE" id="PS51111">
    <property type="entry name" value="REJ"/>
    <property type="match status" value="1"/>
</dbReference>
<feature type="compositionally biased region" description="Acidic residues" evidence="16">
    <location>
        <begin position="221"/>
        <end position="234"/>
    </location>
</feature>
<dbReference type="SUPFAM" id="SSF49299">
    <property type="entry name" value="PKD domain"/>
    <property type="match status" value="3"/>
</dbReference>
<dbReference type="EMBL" id="VSWD01000010">
    <property type="protein sequence ID" value="KAK3091662.1"/>
    <property type="molecule type" value="Genomic_DNA"/>
</dbReference>
<dbReference type="Proteomes" id="UP001186944">
    <property type="component" value="Unassembled WGS sequence"/>
</dbReference>
<dbReference type="SMART" id="SM00308">
    <property type="entry name" value="LH2"/>
    <property type="match status" value="1"/>
</dbReference>
<feature type="region of interest" description="Disordered" evidence="16">
    <location>
        <begin position="206"/>
        <end position="234"/>
    </location>
</feature>
<evidence type="ECO:0000256" key="13">
    <source>
        <dbReference type="ARBA" id="ARBA00023273"/>
    </source>
</evidence>
<evidence type="ECO:0000256" key="8">
    <source>
        <dbReference type="ARBA" id="ARBA00022989"/>
    </source>
</evidence>
<dbReference type="InterPro" id="IPR049883">
    <property type="entry name" value="NOTCH1_EGF-like"/>
</dbReference>
<dbReference type="Pfam" id="PF08016">
    <property type="entry name" value="PKD_channel"/>
    <property type="match status" value="1"/>
</dbReference>
<evidence type="ECO:0000256" key="4">
    <source>
        <dbReference type="ARBA" id="ARBA00022475"/>
    </source>
</evidence>
<dbReference type="InterPro" id="IPR013783">
    <property type="entry name" value="Ig-like_fold"/>
</dbReference>
<evidence type="ECO:0000259" key="21">
    <source>
        <dbReference type="PROSITE" id="PS51111"/>
    </source>
</evidence>
<feature type="disulfide bond" evidence="14">
    <location>
        <begin position="2658"/>
        <end position="2671"/>
    </location>
</feature>
<keyword evidence="23" id="KW-1185">Reference proteome</keyword>
<evidence type="ECO:0000256" key="1">
    <source>
        <dbReference type="ARBA" id="ARBA00004138"/>
    </source>
</evidence>
<keyword evidence="11" id="KW-1015">Disulfide bond</keyword>
<comment type="caution">
    <text evidence="15">Lacks conserved residue(s) required for the propagation of feature annotation.</text>
</comment>
<dbReference type="Gene3D" id="2.10.25.10">
    <property type="entry name" value="Laminin"/>
    <property type="match status" value="1"/>
</dbReference>
<dbReference type="Pfam" id="PF20519">
    <property type="entry name" value="Polycystin_dom"/>
    <property type="match status" value="1"/>
</dbReference>
<keyword evidence="10 17" id="KW-0472">Membrane</keyword>
<dbReference type="Pfam" id="PF01477">
    <property type="entry name" value="PLAT"/>
    <property type="match status" value="1"/>
</dbReference>
<feature type="domain" description="REJ" evidence="21">
    <location>
        <begin position="1039"/>
        <end position="1864"/>
    </location>
</feature>
<feature type="domain" description="PLAT" evidence="20">
    <location>
        <begin position="2089"/>
        <end position="2209"/>
    </location>
</feature>
<accession>A0AA89C289</accession>
<evidence type="ECO:0000313" key="22">
    <source>
        <dbReference type="EMBL" id="KAK3091662.1"/>
    </source>
</evidence>
<dbReference type="PROSITE" id="PS50095">
    <property type="entry name" value="PLAT"/>
    <property type="match status" value="1"/>
</dbReference>
<dbReference type="CDD" id="cd00146">
    <property type="entry name" value="PKD"/>
    <property type="match status" value="2"/>
</dbReference>
<proteinExistence type="inferred from homology"/>
<dbReference type="InterPro" id="IPR000742">
    <property type="entry name" value="EGF"/>
</dbReference>
<evidence type="ECO:0000256" key="14">
    <source>
        <dbReference type="PIRSR" id="PIRSR603915-2"/>
    </source>
</evidence>
<evidence type="ECO:0000256" key="17">
    <source>
        <dbReference type="SAM" id="Phobius"/>
    </source>
</evidence>
<evidence type="ECO:0000256" key="9">
    <source>
        <dbReference type="ARBA" id="ARBA00023069"/>
    </source>
</evidence>
<organism evidence="22 23">
    <name type="scientific">Pinctada imbricata</name>
    <name type="common">Atlantic pearl-oyster</name>
    <name type="synonym">Pinctada martensii</name>
    <dbReference type="NCBI Taxonomy" id="66713"/>
    <lineage>
        <taxon>Eukaryota</taxon>
        <taxon>Metazoa</taxon>
        <taxon>Spiralia</taxon>
        <taxon>Lophotrochozoa</taxon>
        <taxon>Mollusca</taxon>
        <taxon>Bivalvia</taxon>
        <taxon>Autobranchia</taxon>
        <taxon>Pteriomorphia</taxon>
        <taxon>Pterioida</taxon>
        <taxon>Pterioidea</taxon>
        <taxon>Pteriidae</taxon>
        <taxon>Pinctada</taxon>
    </lineage>
</organism>
<evidence type="ECO:0000256" key="3">
    <source>
        <dbReference type="ARBA" id="ARBA00007200"/>
    </source>
</evidence>
<dbReference type="PROSITE" id="PS50026">
    <property type="entry name" value="EGF_3"/>
    <property type="match status" value="1"/>
</dbReference>
<gene>
    <name evidence="22" type="ORF">FSP39_021645</name>
</gene>
<dbReference type="InterPro" id="IPR000601">
    <property type="entry name" value="PKD_dom"/>
</dbReference>
<dbReference type="GO" id="GO:0005929">
    <property type="term" value="C:cilium"/>
    <property type="evidence" value="ECO:0007669"/>
    <property type="project" value="UniProtKB-SubCell"/>
</dbReference>
<evidence type="ECO:0000256" key="5">
    <source>
        <dbReference type="ARBA" id="ARBA00022536"/>
    </source>
</evidence>
<dbReference type="PROSITE" id="PS01187">
    <property type="entry name" value="EGF_CA"/>
    <property type="match status" value="1"/>
</dbReference>
<dbReference type="GO" id="GO:0005509">
    <property type="term" value="F:calcium ion binding"/>
    <property type="evidence" value="ECO:0007669"/>
    <property type="project" value="InterPro"/>
</dbReference>
<dbReference type="InterPro" id="IPR013122">
    <property type="entry name" value="PKD1_2_channel"/>
</dbReference>
<feature type="transmembrane region" description="Helical" evidence="17">
    <location>
        <begin position="2996"/>
        <end position="3021"/>
    </location>
</feature>
<evidence type="ECO:0000256" key="6">
    <source>
        <dbReference type="ARBA" id="ARBA00022692"/>
    </source>
</evidence>
<dbReference type="CDD" id="cd00054">
    <property type="entry name" value="EGF_CA"/>
    <property type="match status" value="1"/>
</dbReference>
<dbReference type="GO" id="GO:0005886">
    <property type="term" value="C:plasma membrane"/>
    <property type="evidence" value="ECO:0007669"/>
    <property type="project" value="UniProtKB-SubCell"/>
</dbReference>
<dbReference type="Gene3D" id="1.10.287.70">
    <property type="match status" value="1"/>
</dbReference>
<keyword evidence="7" id="KW-0732">Signal</keyword>
<dbReference type="Gene3D" id="2.60.60.20">
    <property type="entry name" value="PLAT/LH2 domain"/>
    <property type="match status" value="1"/>
</dbReference>
<dbReference type="PANTHER" id="PTHR10877:SF194">
    <property type="entry name" value="LOCATION OF VULVA DEFECTIVE 1"/>
    <property type="match status" value="1"/>
</dbReference>
<name>A0AA89C289_PINIB</name>
<feature type="region of interest" description="Disordered" evidence="16">
    <location>
        <begin position="84"/>
        <end position="103"/>
    </location>
</feature>
<dbReference type="InterPro" id="IPR035986">
    <property type="entry name" value="PKD_dom_sf"/>
</dbReference>
<keyword evidence="13" id="KW-0966">Cell projection</keyword>
<keyword evidence="12" id="KW-0325">Glycoprotein</keyword>
<dbReference type="InterPro" id="IPR002859">
    <property type="entry name" value="PKD/REJ-like"/>
</dbReference>
<feature type="domain" description="PKD" evidence="19">
    <location>
        <begin position="873"/>
        <end position="928"/>
    </location>
</feature>
<evidence type="ECO:0000256" key="7">
    <source>
        <dbReference type="ARBA" id="ARBA00022729"/>
    </source>
</evidence>